<evidence type="ECO:0000313" key="3">
    <source>
        <dbReference type="Proteomes" id="UP000635316"/>
    </source>
</evidence>
<reference evidence="2 3" key="1">
    <citation type="submission" date="2020-12" db="EMBL/GenBank/DDBJ databases">
        <authorList>
            <person name="Lu T."/>
            <person name="Wang Q."/>
            <person name="Han X."/>
        </authorList>
    </citation>
    <scope>NUCLEOTIDE SEQUENCE [LARGE SCALE GENOMIC DNA]</scope>
    <source>
        <strain evidence="2 3">WQ 585</strain>
    </source>
</reference>
<sequence length="145" mass="15773">MALTEKKRKFAAALKSGASNKDAAIAAGYSEKSASQAGSRLSNDPDVIAEMERKGVVQRAKEEPGPLNLSELAGSFKDPKKFLMAMVNDVAEDPRLRLDAAKTLMPYFHARKGELGKKEQQQQDAQATQSSRFGQRQAGHLKAVK</sequence>
<accession>A0ABS1E9U2</accession>
<gene>
    <name evidence="2" type="ORF">JHL22_05015</name>
</gene>
<evidence type="ECO:0000313" key="2">
    <source>
        <dbReference type="EMBL" id="MBK1780571.1"/>
    </source>
</evidence>
<dbReference type="RefSeq" id="WP_200234581.1">
    <property type="nucleotide sequence ID" value="NZ_JAENGP010000004.1"/>
</dbReference>
<protein>
    <submittedName>
        <fullName evidence="2">Terminase small subunit</fullName>
    </submittedName>
</protein>
<evidence type="ECO:0000256" key="1">
    <source>
        <dbReference type="SAM" id="MobiDB-lite"/>
    </source>
</evidence>
<organism evidence="2 3">
    <name type="scientific">Advenella mandrilli</name>
    <dbReference type="NCBI Taxonomy" id="2800330"/>
    <lineage>
        <taxon>Bacteria</taxon>
        <taxon>Pseudomonadati</taxon>
        <taxon>Pseudomonadota</taxon>
        <taxon>Betaproteobacteria</taxon>
        <taxon>Burkholderiales</taxon>
        <taxon>Alcaligenaceae</taxon>
    </lineage>
</organism>
<dbReference type="Pfam" id="PF03592">
    <property type="entry name" value="Terminase_2"/>
    <property type="match status" value="1"/>
</dbReference>
<dbReference type="Gene3D" id="1.10.10.1400">
    <property type="entry name" value="Terminase, small subunit, N-terminal DNA-binding domain, HTH motif"/>
    <property type="match status" value="1"/>
</dbReference>
<dbReference type="Proteomes" id="UP000635316">
    <property type="component" value="Unassembled WGS sequence"/>
</dbReference>
<comment type="caution">
    <text evidence="2">The sequence shown here is derived from an EMBL/GenBank/DDBJ whole genome shotgun (WGS) entry which is preliminary data.</text>
</comment>
<dbReference type="InterPro" id="IPR038713">
    <property type="entry name" value="Terminase_Gp1_N_sf"/>
</dbReference>
<feature type="compositionally biased region" description="Basic and acidic residues" evidence="1">
    <location>
        <begin position="112"/>
        <end position="121"/>
    </location>
</feature>
<dbReference type="InterPro" id="IPR005335">
    <property type="entry name" value="Terminase_ssu"/>
</dbReference>
<name>A0ABS1E9U2_9BURK</name>
<feature type="region of interest" description="Disordered" evidence="1">
    <location>
        <begin position="112"/>
        <end position="145"/>
    </location>
</feature>
<dbReference type="EMBL" id="JAENGP010000004">
    <property type="protein sequence ID" value="MBK1780571.1"/>
    <property type="molecule type" value="Genomic_DNA"/>
</dbReference>
<proteinExistence type="predicted"/>
<keyword evidence="3" id="KW-1185">Reference proteome</keyword>